<evidence type="ECO:0000313" key="2">
    <source>
        <dbReference type="Proteomes" id="UP000663889"/>
    </source>
</evidence>
<accession>A0A815AWC6</accession>
<dbReference type="AlphaFoldDB" id="A0A815AWC6"/>
<organism evidence="1 2">
    <name type="scientific">Rotaria sordida</name>
    <dbReference type="NCBI Taxonomy" id="392033"/>
    <lineage>
        <taxon>Eukaryota</taxon>
        <taxon>Metazoa</taxon>
        <taxon>Spiralia</taxon>
        <taxon>Gnathifera</taxon>
        <taxon>Rotifera</taxon>
        <taxon>Eurotatoria</taxon>
        <taxon>Bdelloidea</taxon>
        <taxon>Philodinida</taxon>
        <taxon>Philodinidae</taxon>
        <taxon>Rotaria</taxon>
    </lineage>
</organism>
<reference evidence="1" key="1">
    <citation type="submission" date="2021-02" db="EMBL/GenBank/DDBJ databases">
        <authorList>
            <person name="Nowell W R."/>
        </authorList>
    </citation>
    <scope>NUCLEOTIDE SEQUENCE</scope>
</reference>
<proteinExistence type="predicted"/>
<dbReference type="EMBL" id="CAJNOU010001849">
    <property type="protein sequence ID" value="CAF1259816.1"/>
    <property type="molecule type" value="Genomic_DNA"/>
</dbReference>
<name>A0A815AWC6_9BILA</name>
<evidence type="ECO:0000313" key="1">
    <source>
        <dbReference type="EMBL" id="CAF1259816.1"/>
    </source>
</evidence>
<comment type="caution">
    <text evidence="1">The sequence shown here is derived from an EMBL/GenBank/DDBJ whole genome shotgun (WGS) entry which is preliminary data.</text>
</comment>
<gene>
    <name evidence="1" type="ORF">SEV965_LOCUS24181</name>
</gene>
<sequence length="102" mass="11616">MFKSKNLIRGGEIKPTDLFVLHIDSHGTFHGTGFEIFNPLIFLIGLSIHVKLIIESKINTLIKIPTELTFRPIFDVAREELYSNGPHDPTEAFKNKTIKQLL</sequence>
<dbReference type="Proteomes" id="UP000663889">
    <property type="component" value="Unassembled WGS sequence"/>
</dbReference>
<protein>
    <submittedName>
        <fullName evidence="1">Uncharacterized protein</fullName>
    </submittedName>
</protein>